<sequence length="700" mass="77364">MKRAKVVFISTPALGNLVPSIEFAKLLNQTNHNLSATILLINIPQRPLIQTYIDSLTTTAATGNIHFLPLPAADPPSPDQFEASIGFLSLLIQNHTSQVKDALIDLISDSNSGQVVGFFIDMFCTSFIDVAKELNIPCYLYFASPATFLSFMLHLPTLDAQVSTNTEFKDSANDFNILGFSNPVPINSFPSFMLNRHIDGYSWFLHHATRYKETKGIVVNTFQELEPYCLNSLVHASDDVVPPIYPIGPVVDHIGPAQWHQDSWGHENVMKWLDKQEPSSVIFLSFGSMGSLNGSQVREIAKGLENSGHPFLWAIREAPKDKRELPNDYTNLEEILPSGFLESTKGKGLVCGLVPQVTILAHKAIGGFVSHCGWNSILESLYHGVPIGTWPIYAEQHLNAFELVQELNLAVEITMDYRDGTTLVSSEEVANGFKKLMDGEISHLRYTADKEKMSRRYDSRTTIFSPEGRLYQVEYAMEAIGNAGSAIGILSKDGVVLVGEKKVTSKLLQTSTSSEKMYKIDDHVACAVAGIMSDANILINTARVQAQRYTFAYQEPMPVEQLVQSLCDTKQGYTQFGGLRPFGVSFLFAGWDKNYGFQLYMSDPSGNYGGWKAAAIGANNQAAQSILKQDYKDDITREEAVKLALKVLSKTMDSTSLTSEKLELAEVFLSNGKVKYRACSPETLNRMLVDAGLTQPAAEE</sequence>
<comment type="caution">
    <text evidence="9">The sequence shown here is derived from an EMBL/GenBank/DDBJ whole genome shotgun (WGS) entry which is preliminary data.</text>
</comment>
<dbReference type="SUPFAM" id="SSF56235">
    <property type="entry name" value="N-terminal nucleophile aminohydrolases (Ntn hydrolases)"/>
    <property type="match status" value="1"/>
</dbReference>
<dbReference type="PROSITE" id="PS51475">
    <property type="entry name" value="PROTEASOME_ALPHA_2"/>
    <property type="match status" value="1"/>
</dbReference>
<evidence type="ECO:0000256" key="2">
    <source>
        <dbReference type="ARBA" id="ARBA00004123"/>
    </source>
</evidence>
<evidence type="ECO:0000256" key="3">
    <source>
        <dbReference type="ARBA" id="ARBA00009995"/>
    </source>
</evidence>
<evidence type="ECO:0000313" key="10">
    <source>
        <dbReference type="Proteomes" id="UP001152561"/>
    </source>
</evidence>
<keyword evidence="4" id="KW-0808">Transferase</keyword>
<dbReference type="InterPro" id="IPR002213">
    <property type="entry name" value="UDP_glucos_trans"/>
</dbReference>
<name>A0A9Q1M277_9SOLA</name>
<dbReference type="PROSITE" id="PS00388">
    <property type="entry name" value="PROTEASOME_ALPHA_1"/>
    <property type="match status" value="1"/>
</dbReference>
<comment type="similarity">
    <text evidence="7">Belongs to the peptidase T1A family.</text>
</comment>
<dbReference type="InterPro" id="IPR023332">
    <property type="entry name" value="Proteasome_alpha-type"/>
</dbReference>
<keyword evidence="5 7" id="KW-0647">Proteasome</keyword>
<accession>A0A9Q1M277</accession>
<dbReference type="EMBL" id="JAJAGQ010000011">
    <property type="protein sequence ID" value="KAJ8549823.1"/>
    <property type="molecule type" value="Genomic_DNA"/>
</dbReference>
<proteinExistence type="inferred from homology"/>
<dbReference type="InterPro" id="IPR001353">
    <property type="entry name" value="Proteasome_sua/b"/>
</dbReference>
<dbReference type="PANTHER" id="PTHR48048">
    <property type="entry name" value="GLYCOSYLTRANSFERASE"/>
    <property type="match status" value="1"/>
</dbReference>
<dbReference type="CDD" id="cd03752">
    <property type="entry name" value="proteasome_alpha_type_4"/>
    <property type="match status" value="1"/>
</dbReference>
<dbReference type="GO" id="GO:0005634">
    <property type="term" value="C:nucleus"/>
    <property type="evidence" value="ECO:0007669"/>
    <property type="project" value="UniProtKB-SubCell"/>
</dbReference>
<dbReference type="Gene3D" id="3.40.50.2000">
    <property type="entry name" value="Glycogen Phosphorylase B"/>
    <property type="match status" value="2"/>
</dbReference>
<dbReference type="SMART" id="SM00948">
    <property type="entry name" value="Proteasome_A_N"/>
    <property type="match status" value="1"/>
</dbReference>
<dbReference type="FunFam" id="3.40.50.2000:FF:000056">
    <property type="entry name" value="Glycosyltransferase"/>
    <property type="match status" value="1"/>
</dbReference>
<dbReference type="GO" id="GO:0035251">
    <property type="term" value="F:UDP-glucosyltransferase activity"/>
    <property type="evidence" value="ECO:0007669"/>
    <property type="project" value="InterPro"/>
</dbReference>
<evidence type="ECO:0000256" key="6">
    <source>
        <dbReference type="ARBA" id="ARBA00023242"/>
    </source>
</evidence>
<dbReference type="AlphaFoldDB" id="A0A9Q1M277"/>
<dbReference type="Pfam" id="PF00227">
    <property type="entry name" value="Proteasome"/>
    <property type="match status" value="1"/>
</dbReference>
<gene>
    <name evidence="9" type="ORF">K7X08_033530</name>
</gene>
<evidence type="ECO:0000259" key="8">
    <source>
        <dbReference type="PROSITE" id="PS00388"/>
    </source>
</evidence>
<evidence type="ECO:0000256" key="7">
    <source>
        <dbReference type="PROSITE-ProRule" id="PRU00808"/>
    </source>
</evidence>
<dbReference type="Pfam" id="PF10584">
    <property type="entry name" value="Proteasome_A_N"/>
    <property type="match status" value="1"/>
</dbReference>
<feature type="domain" description="Proteasome alpha-type subunits" evidence="8">
    <location>
        <begin position="457"/>
        <end position="479"/>
    </location>
</feature>
<dbReference type="OrthoDB" id="5835829at2759"/>
<organism evidence="9 10">
    <name type="scientific">Anisodus acutangulus</name>
    <dbReference type="NCBI Taxonomy" id="402998"/>
    <lineage>
        <taxon>Eukaryota</taxon>
        <taxon>Viridiplantae</taxon>
        <taxon>Streptophyta</taxon>
        <taxon>Embryophyta</taxon>
        <taxon>Tracheophyta</taxon>
        <taxon>Spermatophyta</taxon>
        <taxon>Magnoliopsida</taxon>
        <taxon>eudicotyledons</taxon>
        <taxon>Gunneridae</taxon>
        <taxon>Pentapetalae</taxon>
        <taxon>asterids</taxon>
        <taxon>lamiids</taxon>
        <taxon>Solanales</taxon>
        <taxon>Solanaceae</taxon>
        <taxon>Solanoideae</taxon>
        <taxon>Hyoscyameae</taxon>
        <taxon>Anisodus</taxon>
    </lineage>
</organism>
<dbReference type="PANTHER" id="PTHR48048:SF81">
    <property type="entry name" value="GLYCOSYLTRANSFERASE"/>
    <property type="match status" value="1"/>
</dbReference>
<dbReference type="NCBIfam" id="NF003075">
    <property type="entry name" value="PRK03996.1"/>
    <property type="match status" value="1"/>
</dbReference>
<protein>
    <recommendedName>
        <fullName evidence="8">Proteasome alpha-type subunits domain-containing protein</fullName>
    </recommendedName>
</protein>
<dbReference type="Pfam" id="PF00201">
    <property type="entry name" value="UDPGT"/>
    <property type="match status" value="1"/>
</dbReference>
<evidence type="ECO:0000256" key="1">
    <source>
        <dbReference type="ARBA" id="ARBA00002000"/>
    </source>
</evidence>
<evidence type="ECO:0000313" key="9">
    <source>
        <dbReference type="EMBL" id="KAJ8549823.1"/>
    </source>
</evidence>
<comment type="subcellular location">
    <subcellularLocation>
        <location evidence="2">Nucleus</location>
    </subcellularLocation>
</comment>
<dbReference type="SUPFAM" id="SSF53756">
    <property type="entry name" value="UDP-Glycosyltransferase/glycogen phosphorylase"/>
    <property type="match status" value="1"/>
</dbReference>
<reference evidence="10" key="1">
    <citation type="journal article" date="2023" name="Proc. Natl. Acad. Sci. U.S.A.">
        <title>Genomic and structural basis for evolution of tropane alkaloid biosynthesis.</title>
        <authorList>
            <person name="Wanga Y.-J."/>
            <person name="Taina T."/>
            <person name="Yua J.-Y."/>
            <person name="Lia J."/>
            <person name="Xua B."/>
            <person name="Chenc J."/>
            <person name="D'Auriad J.C."/>
            <person name="Huanga J.-P."/>
            <person name="Huanga S.-X."/>
        </authorList>
    </citation>
    <scope>NUCLEOTIDE SEQUENCE [LARGE SCALE GENOMIC DNA]</scope>
    <source>
        <strain evidence="10">cv. KIB-2019</strain>
    </source>
</reference>
<dbReference type="GO" id="GO:0006511">
    <property type="term" value="P:ubiquitin-dependent protein catabolic process"/>
    <property type="evidence" value="ECO:0007669"/>
    <property type="project" value="InterPro"/>
</dbReference>
<dbReference type="FunFam" id="3.60.20.10:FF:000031">
    <property type="entry name" value="Proteasome subunit alpha type"/>
    <property type="match status" value="1"/>
</dbReference>
<dbReference type="InterPro" id="IPR000426">
    <property type="entry name" value="Proteasome_asu_N"/>
</dbReference>
<evidence type="ECO:0000256" key="5">
    <source>
        <dbReference type="ARBA" id="ARBA00022942"/>
    </source>
</evidence>
<dbReference type="CDD" id="cd03784">
    <property type="entry name" value="GT1_Gtf-like"/>
    <property type="match status" value="1"/>
</dbReference>
<keyword evidence="10" id="KW-1185">Reference proteome</keyword>
<evidence type="ECO:0000256" key="4">
    <source>
        <dbReference type="ARBA" id="ARBA00022679"/>
    </source>
</evidence>
<dbReference type="InterPro" id="IPR029055">
    <property type="entry name" value="Ntn_hydrolases_N"/>
</dbReference>
<dbReference type="Proteomes" id="UP001152561">
    <property type="component" value="Unassembled WGS sequence"/>
</dbReference>
<comment type="function">
    <text evidence="1">The proteasome is a multicatalytic proteinase complex which is characterized by its ability to cleave peptides with Arg, Phe, Tyr, Leu, and Glu adjacent to the leaving group at neutral or slightly basic pH. The proteasome has an ATP-dependent proteolytic activity.</text>
</comment>
<keyword evidence="6" id="KW-0539">Nucleus</keyword>
<dbReference type="InterPro" id="IPR050481">
    <property type="entry name" value="UDP-glycosyltransf_plant"/>
</dbReference>
<comment type="similarity">
    <text evidence="3">Belongs to the UDP-glycosyltransferase family.</text>
</comment>
<dbReference type="GO" id="GO:0019773">
    <property type="term" value="C:proteasome core complex, alpha-subunit complex"/>
    <property type="evidence" value="ECO:0007669"/>
    <property type="project" value="UniProtKB-UniRule"/>
</dbReference>
<dbReference type="Gene3D" id="3.60.20.10">
    <property type="entry name" value="Glutamine Phosphoribosylpyrophosphate, subunit 1, domain 1"/>
    <property type="match status" value="1"/>
</dbReference>